<organism evidence="2 3">
    <name type="scientific">Sphingobacterium griseoflavum</name>
    <dbReference type="NCBI Taxonomy" id="1474952"/>
    <lineage>
        <taxon>Bacteria</taxon>
        <taxon>Pseudomonadati</taxon>
        <taxon>Bacteroidota</taxon>
        <taxon>Sphingobacteriia</taxon>
        <taxon>Sphingobacteriales</taxon>
        <taxon>Sphingobacteriaceae</taxon>
        <taxon>Sphingobacterium</taxon>
    </lineage>
</organism>
<evidence type="ECO:0000313" key="2">
    <source>
        <dbReference type="EMBL" id="GHE35365.1"/>
    </source>
</evidence>
<proteinExistence type="predicted"/>
<comment type="caution">
    <text evidence="2">The sequence shown here is derived from an EMBL/GenBank/DDBJ whole genome shotgun (WGS) entry which is preliminary data.</text>
</comment>
<keyword evidence="1" id="KW-0472">Membrane</keyword>
<name>A0ABQ3HXC4_9SPHI</name>
<dbReference type="Proteomes" id="UP000620550">
    <property type="component" value="Unassembled WGS sequence"/>
</dbReference>
<evidence type="ECO:0000256" key="1">
    <source>
        <dbReference type="SAM" id="Phobius"/>
    </source>
</evidence>
<keyword evidence="1" id="KW-0812">Transmembrane</keyword>
<dbReference type="EMBL" id="BNAF01000006">
    <property type="protein sequence ID" value="GHE35365.1"/>
    <property type="molecule type" value="Genomic_DNA"/>
</dbReference>
<feature type="transmembrane region" description="Helical" evidence="1">
    <location>
        <begin position="59"/>
        <end position="78"/>
    </location>
</feature>
<feature type="transmembrane region" description="Helical" evidence="1">
    <location>
        <begin position="124"/>
        <end position="143"/>
    </location>
</feature>
<evidence type="ECO:0000313" key="3">
    <source>
        <dbReference type="Proteomes" id="UP000620550"/>
    </source>
</evidence>
<feature type="transmembrane region" description="Helical" evidence="1">
    <location>
        <begin position="85"/>
        <end position="104"/>
    </location>
</feature>
<dbReference type="RefSeq" id="WP_189626357.1">
    <property type="nucleotide sequence ID" value="NZ_BNAF01000006.1"/>
</dbReference>
<keyword evidence="3" id="KW-1185">Reference proteome</keyword>
<reference evidence="3" key="1">
    <citation type="journal article" date="2019" name="Int. J. Syst. Evol. Microbiol.">
        <title>The Global Catalogue of Microorganisms (GCM) 10K type strain sequencing project: providing services to taxonomists for standard genome sequencing and annotation.</title>
        <authorList>
            <consortium name="The Broad Institute Genomics Platform"/>
            <consortium name="The Broad Institute Genome Sequencing Center for Infectious Disease"/>
            <person name="Wu L."/>
            <person name="Ma J."/>
        </authorList>
    </citation>
    <scope>NUCLEOTIDE SEQUENCE [LARGE SCALE GENOMIC DNA]</scope>
    <source>
        <strain evidence="3">CGMCC 1.12966</strain>
    </source>
</reference>
<keyword evidence="1" id="KW-1133">Transmembrane helix</keyword>
<gene>
    <name evidence="2" type="ORF">GCM10017764_18300</name>
</gene>
<accession>A0ABQ3HXC4</accession>
<protein>
    <submittedName>
        <fullName evidence="2">Uncharacterized protein</fullName>
    </submittedName>
</protein>
<sequence length="161" mass="16679">MKISSNILAGAAGALVLNVIHELVRKNVKDAPQVNKLGEEGVIKISKALGGKPPKGEKLYTAALGGDLIGNAFYYSAVGKGSSKYIWWRGLGLGITAGIGALTLPKKLGLNDKPVNGSTKTKALTVLWYTVGGLAAAGAAKLLQEQEGDPRPKQASSAELE</sequence>